<dbReference type="PANTHER" id="PTHR43767:SF1">
    <property type="entry name" value="NONRIBOSOMAL PEPTIDE SYNTHASE PES1 (EUROFUNG)-RELATED"/>
    <property type="match status" value="1"/>
</dbReference>
<protein>
    <submittedName>
        <fullName evidence="5">Long-chain acyl-CoA synthetase</fullName>
    </submittedName>
</protein>
<dbReference type="GO" id="GO:0016878">
    <property type="term" value="F:acid-thiol ligase activity"/>
    <property type="evidence" value="ECO:0007669"/>
    <property type="project" value="UniProtKB-ARBA"/>
</dbReference>
<dbReference type="SUPFAM" id="SSF56801">
    <property type="entry name" value="Acetyl-CoA synthetase-like"/>
    <property type="match status" value="1"/>
</dbReference>
<dbReference type="Gene3D" id="3.40.50.12780">
    <property type="entry name" value="N-terminal domain of ligase-like"/>
    <property type="match status" value="1"/>
</dbReference>
<dbReference type="AlphaFoldDB" id="A0A4Q7NGW7"/>
<comment type="similarity">
    <text evidence="1">Belongs to the ATP-dependent AMP-binding enzyme family.</text>
</comment>
<dbReference type="Gene3D" id="3.30.300.30">
    <property type="match status" value="1"/>
</dbReference>
<feature type="domain" description="AMP-dependent synthetase/ligase" evidence="3">
    <location>
        <begin position="22"/>
        <end position="369"/>
    </location>
</feature>
<evidence type="ECO:0000259" key="4">
    <source>
        <dbReference type="Pfam" id="PF13193"/>
    </source>
</evidence>
<dbReference type="Proteomes" id="UP000292445">
    <property type="component" value="Unassembled WGS sequence"/>
</dbReference>
<name>A0A4Q7NGW7_9BURK</name>
<dbReference type="InterPro" id="IPR000873">
    <property type="entry name" value="AMP-dep_synth/lig_dom"/>
</dbReference>
<dbReference type="Pfam" id="PF00501">
    <property type="entry name" value="AMP-binding"/>
    <property type="match status" value="1"/>
</dbReference>
<evidence type="ECO:0000256" key="1">
    <source>
        <dbReference type="ARBA" id="ARBA00006432"/>
    </source>
</evidence>
<dbReference type="PROSITE" id="PS00455">
    <property type="entry name" value="AMP_BINDING"/>
    <property type="match status" value="1"/>
</dbReference>
<organism evidence="5 6">
    <name type="scientific">Pigmentiphaga kullae</name>
    <dbReference type="NCBI Taxonomy" id="151784"/>
    <lineage>
        <taxon>Bacteria</taxon>
        <taxon>Pseudomonadati</taxon>
        <taxon>Pseudomonadota</taxon>
        <taxon>Betaproteobacteria</taxon>
        <taxon>Burkholderiales</taxon>
        <taxon>Alcaligenaceae</taxon>
        <taxon>Pigmentiphaga</taxon>
    </lineage>
</organism>
<proteinExistence type="inferred from homology"/>
<comment type="caution">
    <text evidence="5">The sequence shown here is derived from an EMBL/GenBank/DDBJ whole genome shotgun (WGS) entry which is preliminary data.</text>
</comment>
<dbReference type="FunFam" id="3.30.300.30:FF:000008">
    <property type="entry name" value="2,3-dihydroxybenzoate-AMP ligase"/>
    <property type="match status" value="1"/>
</dbReference>
<gene>
    <name evidence="5" type="ORF">EV675_0088</name>
</gene>
<dbReference type="InterPro" id="IPR025110">
    <property type="entry name" value="AMP-bd_C"/>
</dbReference>
<accession>A0A4Q7NGW7</accession>
<dbReference type="PANTHER" id="PTHR43767">
    <property type="entry name" value="LONG-CHAIN-FATTY-ACID--COA LIGASE"/>
    <property type="match status" value="1"/>
</dbReference>
<keyword evidence="2" id="KW-0436">Ligase</keyword>
<sequence length="520" mass="56196">MTSSDHSFGPASGHASIGERSVALRSLWSRGARLAQGLREGGVREGDALAILMRNDLCFLEAMIAASLLGAYAVPINWHQKADESAFILADAAAPVLLAHADLLAGMGGAIPRGVRVIASPTPPEIQRAYGLDAGCCAVPSGVESLEQVIAAHGELEDRSAAGTRGSIIYTSGTTGRPKGVRRAALEPDAARRFAALSQQWFDLRPGVRTVMAGPMYHSAPNTYTRSVLNSGGSIALMPRFDAEELLALIERERITHLHLVPTMFVRLLRLPEAVRARHDLSSLEFVIHGAAPCAREIKQAMIDWWGPVIHEYYGATETGMASRSSSEEWLARPGTLGRAWPGRELRVYGENGERLGAGQIGEIYVGLQGVPNFTYLNADAQRVQVDRDGLVTNGDVGYLDEDGYLFLVDRKKDMVISGGVNIYPAEIECALAEHEGVADSAVIGVPDAEYGERLVAFVLPSDGLALSEDALRGFLKSKLANFKVPREFVFVDELPRDDSGKLMKRKLRDPYWAGRAAAI</sequence>
<evidence type="ECO:0000259" key="3">
    <source>
        <dbReference type="Pfam" id="PF00501"/>
    </source>
</evidence>
<dbReference type="OrthoDB" id="9766486at2"/>
<dbReference type="InterPro" id="IPR045851">
    <property type="entry name" value="AMP-bd_C_sf"/>
</dbReference>
<evidence type="ECO:0000313" key="6">
    <source>
        <dbReference type="Proteomes" id="UP000292445"/>
    </source>
</evidence>
<reference evidence="5 6" key="1">
    <citation type="submission" date="2019-02" db="EMBL/GenBank/DDBJ databases">
        <title>Genomic Encyclopedia of Type Strains, Phase IV (KMG-IV): sequencing the most valuable type-strain genomes for metagenomic binning, comparative biology and taxonomic classification.</title>
        <authorList>
            <person name="Goeker M."/>
        </authorList>
    </citation>
    <scope>NUCLEOTIDE SEQUENCE [LARGE SCALE GENOMIC DNA]</scope>
    <source>
        <strain evidence="5 6">K24</strain>
    </source>
</reference>
<evidence type="ECO:0000313" key="5">
    <source>
        <dbReference type="EMBL" id="RZS84086.1"/>
    </source>
</evidence>
<dbReference type="Pfam" id="PF13193">
    <property type="entry name" value="AMP-binding_C"/>
    <property type="match status" value="1"/>
</dbReference>
<feature type="domain" description="AMP-binding enzyme C-terminal" evidence="4">
    <location>
        <begin position="427"/>
        <end position="502"/>
    </location>
</feature>
<evidence type="ECO:0000256" key="2">
    <source>
        <dbReference type="ARBA" id="ARBA00022598"/>
    </source>
</evidence>
<dbReference type="InterPro" id="IPR050237">
    <property type="entry name" value="ATP-dep_AMP-bd_enzyme"/>
</dbReference>
<dbReference type="EMBL" id="SGXC01000001">
    <property type="protein sequence ID" value="RZS84086.1"/>
    <property type="molecule type" value="Genomic_DNA"/>
</dbReference>
<dbReference type="InterPro" id="IPR020845">
    <property type="entry name" value="AMP-binding_CS"/>
</dbReference>
<dbReference type="RefSeq" id="WP_130355480.1">
    <property type="nucleotide sequence ID" value="NZ_SGXC01000001.1"/>
</dbReference>
<keyword evidence="6" id="KW-1185">Reference proteome</keyword>
<dbReference type="InterPro" id="IPR042099">
    <property type="entry name" value="ANL_N_sf"/>
</dbReference>